<accession>A0A0H2R754</accession>
<dbReference type="Proteomes" id="UP000053477">
    <property type="component" value="Unassembled WGS sequence"/>
</dbReference>
<feature type="region of interest" description="Disordered" evidence="1">
    <location>
        <begin position="105"/>
        <end position="158"/>
    </location>
</feature>
<feature type="compositionally biased region" description="Basic and acidic residues" evidence="1">
    <location>
        <begin position="35"/>
        <end position="58"/>
    </location>
</feature>
<dbReference type="EMBL" id="KQ086127">
    <property type="protein sequence ID" value="KLO07645.1"/>
    <property type="molecule type" value="Genomic_DNA"/>
</dbReference>
<evidence type="ECO:0000313" key="2">
    <source>
        <dbReference type="EMBL" id="KLO07645.1"/>
    </source>
</evidence>
<name>A0A0H2R754_9AGAM</name>
<sequence length="179" mass="19683">MYMDYASSSSSSSDAVTINAMDLPILRFGFEENGDVDRGSKGKEKAGTSSEDERATQMYARESECRVETFKDLWKELCMEYDLKDVPHHLELDTEQGTSRRIVKHESTASTSTTMTASSSLSSTFELSEPLSPATPNTDITEFDKDDASLPNPPFTGKSSLLQLTDCDDCDVTVPTVPP</sequence>
<keyword evidence="3" id="KW-1185">Reference proteome</keyword>
<feature type="compositionally biased region" description="Low complexity" evidence="1">
    <location>
        <begin position="108"/>
        <end position="132"/>
    </location>
</feature>
<reference evidence="2 3" key="1">
    <citation type="submission" date="2015-04" db="EMBL/GenBank/DDBJ databases">
        <title>Complete genome sequence of Schizopora paradoxa KUC8140, a cosmopolitan wood degrader in East Asia.</title>
        <authorList>
            <consortium name="DOE Joint Genome Institute"/>
            <person name="Min B."/>
            <person name="Park H."/>
            <person name="Jang Y."/>
            <person name="Kim J.-J."/>
            <person name="Kim K.H."/>
            <person name="Pangilinan J."/>
            <person name="Lipzen A."/>
            <person name="Riley R."/>
            <person name="Grigoriev I.V."/>
            <person name="Spatafora J.W."/>
            <person name="Choi I.-G."/>
        </authorList>
    </citation>
    <scope>NUCLEOTIDE SEQUENCE [LARGE SCALE GENOMIC DNA]</scope>
    <source>
        <strain evidence="2 3">KUC8140</strain>
    </source>
</reference>
<proteinExistence type="predicted"/>
<evidence type="ECO:0000256" key="1">
    <source>
        <dbReference type="SAM" id="MobiDB-lite"/>
    </source>
</evidence>
<organism evidence="2 3">
    <name type="scientific">Schizopora paradoxa</name>
    <dbReference type="NCBI Taxonomy" id="27342"/>
    <lineage>
        <taxon>Eukaryota</taxon>
        <taxon>Fungi</taxon>
        <taxon>Dikarya</taxon>
        <taxon>Basidiomycota</taxon>
        <taxon>Agaricomycotina</taxon>
        <taxon>Agaricomycetes</taxon>
        <taxon>Hymenochaetales</taxon>
        <taxon>Schizoporaceae</taxon>
        <taxon>Schizopora</taxon>
    </lineage>
</organism>
<protein>
    <submittedName>
        <fullName evidence="2">Uncharacterized protein</fullName>
    </submittedName>
</protein>
<feature type="region of interest" description="Disordered" evidence="1">
    <location>
        <begin position="32"/>
        <end position="58"/>
    </location>
</feature>
<gene>
    <name evidence="2" type="ORF">SCHPADRAFT_638420</name>
</gene>
<evidence type="ECO:0000313" key="3">
    <source>
        <dbReference type="Proteomes" id="UP000053477"/>
    </source>
</evidence>
<dbReference type="InParanoid" id="A0A0H2R754"/>
<dbReference type="AlphaFoldDB" id="A0A0H2R754"/>